<proteinExistence type="predicted"/>
<dbReference type="PANTHER" id="PTHR35936:SF17">
    <property type="entry name" value="ARGININE-BINDING EXTRACELLULAR PROTEIN ARTP"/>
    <property type="match status" value="1"/>
</dbReference>
<feature type="domain" description="Solute-binding protein family 3/N-terminal" evidence="3">
    <location>
        <begin position="67"/>
        <end position="295"/>
    </location>
</feature>
<organism evidence="4 5">
    <name type="scientific">Lapillicoccus jejuensis</name>
    <dbReference type="NCBI Taxonomy" id="402171"/>
    <lineage>
        <taxon>Bacteria</taxon>
        <taxon>Bacillati</taxon>
        <taxon>Actinomycetota</taxon>
        <taxon>Actinomycetes</taxon>
        <taxon>Micrococcales</taxon>
        <taxon>Intrasporangiaceae</taxon>
        <taxon>Lapillicoccus</taxon>
    </lineage>
</organism>
<evidence type="ECO:0000313" key="5">
    <source>
        <dbReference type="Proteomes" id="UP000317893"/>
    </source>
</evidence>
<dbReference type="InterPro" id="IPR001638">
    <property type="entry name" value="Solute-binding_3/MltF_N"/>
</dbReference>
<dbReference type="EMBL" id="VFMN01000001">
    <property type="protein sequence ID" value="TQJ08171.1"/>
    <property type="molecule type" value="Genomic_DNA"/>
</dbReference>
<dbReference type="PANTHER" id="PTHR35936">
    <property type="entry name" value="MEMBRANE-BOUND LYTIC MUREIN TRANSGLYCOSYLASE F"/>
    <property type="match status" value="1"/>
</dbReference>
<dbReference type="RefSeq" id="WP_141847697.1">
    <property type="nucleotide sequence ID" value="NZ_BAAAPR010000002.1"/>
</dbReference>
<keyword evidence="5" id="KW-1185">Reference proteome</keyword>
<dbReference type="AlphaFoldDB" id="A0A542DYJ7"/>
<reference evidence="4 5" key="1">
    <citation type="submission" date="2019-06" db="EMBL/GenBank/DDBJ databases">
        <title>Sequencing the genomes of 1000 actinobacteria strains.</title>
        <authorList>
            <person name="Klenk H.-P."/>
        </authorList>
    </citation>
    <scope>NUCLEOTIDE SEQUENCE [LARGE SCALE GENOMIC DNA]</scope>
    <source>
        <strain evidence="4 5">DSM 18607</strain>
    </source>
</reference>
<evidence type="ECO:0000259" key="3">
    <source>
        <dbReference type="SMART" id="SM00062"/>
    </source>
</evidence>
<feature type="signal peptide" evidence="2">
    <location>
        <begin position="1"/>
        <end position="19"/>
    </location>
</feature>
<dbReference type="Pfam" id="PF00497">
    <property type="entry name" value="SBP_bac_3"/>
    <property type="match status" value="1"/>
</dbReference>
<dbReference type="SUPFAM" id="SSF53850">
    <property type="entry name" value="Periplasmic binding protein-like II"/>
    <property type="match status" value="1"/>
</dbReference>
<dbReference type="Gene3D" id="3.40.190.10">
    <property type="entry name" value="Periplasmic binding protein-like II"/>
    <property type="match status" value="2"/>
</dbReference>
<dbReference type="SMART" id="SM00062">
    <property type="entry name" value="PBPb"/>
    <property type="match status" value="1"/>
</dbReference>
<evidence type="ECO:0000256" key="2">
    <source>
        <dbReference type="SAM" id="SignalP"/>
    </source>
</evidence>
<keyword evidence="1 2" id="KW-0732">Signal</keyword>
<dbReference type="OrthoDB" id="4633994at2"/>
<evidence type="ECO:0000313" key="4">
    <source>
        <dbReference type="EMBL" id="TQJ08171.1"/>
    </source>
</evidence>
<name>A0A542DYJ7_9MICO</name>
<dbReference type="CDD" id="cd01004">
    <property type="entry name" value="PBP2_MidA_like"/>
    <property type="match status" value="1"/>
</dbReference>
<dbReference type="Proteomes" id="UP000317893">
    <property type="component" value="Unassembled WGS sequence"/>
</dbReference>
<dbReference type="PROSITE" id="PS51257">
    <property type="entry name" value="PROKAR_LIPOPROTEIN"/>
    <property type="match status" value="1"/>
</dbReference>
<evidence type="ECO:0000256" key="1">
    <source>
        <dbReference type="ARBA" id="ARBA00022729"/>
    </source>
</evidence>
<sequence>MSRRPLSVAVALAATLGLAACGSNSLDTGSGSGGGGAATTGSGPTTTAAVDSALAAKLPASIKSAGVIKVGTDATYAPNEFLGGDGKTVQGMDVDLFDAVAARFGVKVEWQPASFDSIILGVTGGKYDMGISSFSITDERKKQVNMVSYYTAGTQWVTQTGNPKKVNADDACGLTIGVQKATTQQDDLTARSKKCTDAGKPAINLVVQEGQDQVTADLVGGKTVAMAADSPVALYAVKQTSGALEALGEAYDSAPYGWVVPKDQTDFAQALVDALKAADSDGSYKAALSKWGVEKGAITDFAVNP</sequence>
<feature type="chain" id="PRO_5038775890" evidence="2">
    <location>
        <begin position="20"/>
        <end position="305"/>
    </location>
</feature>
<protein>
    <submittedName>
        <fullName evidence="4">Polar amino acid transport system substrate-binding protein</fullName>
    </submittedName>
</protein>
<gene>
    <name evidence="4" type="ORF">FB458_1255</name>
</gene>
<accession>A0A542DYJ7</accession>
<comment type="caution">
    <text evidence="4">The sequence shown here is derived from an EMBL/GenBank/DDBJ whole genome shotgun (WGS) entry which is preliminary data.</text>
</comment>